<reference evidence="12" key="1">
    <citation type="submission" date="2022-11" db="UniProtKB">
        <authorList>
            <consortium name="WormBaseParasite"/>
        </authorList>
    </citation>
    <scope>IDENTIFICATION</scope>
</reference>
<evidence type="ECO:0000256" key="3">
    <source>
        <dbReference type="ARBA" id="ARBA00022475"/>
    </source>
</evidence>
<dbReference type="Pfam" id="PF02351">
    <property type="entry name" value="GDNF"/>
    <property type="match status" value="1"/>
</dbReference>
<evidence type="ECO:0000256" key="7">
    <source>
        <dbReference type="ARBA" id="ARBA00023180"/>
    </source>
</evidence>
<dbReference type="GO" id="GO:0007399">
    <property type="term" value="P:nervous system development"/>
    <property type="evidence" value="ECO:0007669"/>
    <property type="project" value="TreeGrafter"/>
</dbReference>
<keyword evidence="11" id="KW-1185">Reference proteome</keyword>
<feature type="region of interest" description="Disordered" evidence="8">
    <location>
        <begin position="38"/>
        <end position="113"/>
    </location>
</feature>
<feature type="compositionally biased region" description="Low complexity" evidence="8">
    <location>
        <begin position="582"/>
        <end position="594"/>
    </location>
</feature>
<feature type="compositionally biased region" description="Polar residues" evidence="8">
    <location>
        <begin position="611"/>
        <end position="621"/>
    </location>
</feature>
<dbReference type="SUPFAM" id="SSF110035">
    <property type="entry name" value="GDNF receptor-like"/>
    <property type="match status" value="1"/>
</dbReference>
<feature type="compositionally biased region" description="Polar residues" evidence="8">
    <location>
        <begin position="546"/>
        <end position="581"/>
    </location>
</feature>
<protein>
    <submittedName>
        <fullName evidence="12">GDNF/GAS1 domain-containing protein</fullName>
    </submittedName>
</protein>
<evidence type="ECO:0000259" key="10">
    <source>
        <dbReference type="SMART" id="SM00907"/>
    </source>
</evidence>
<keyword evidence="7" id="KW-0325">Glycoprotein</keyword>
<feature type="compositionally biased region" description="Basic and acidic residues" evidence="8">
    <location>
        <begin position="463"/>
        <end position="476"/>
    </location>
</feature>
<feature type="compositionally biased region" description="Low complexity" evidence="8">
    <location>
        <begin position="102"/>
        <end position="113"/>
    </location>
</feature>
<proteinExistence type="inferred from homology"/>
<comment type="similarity">
    <text evidence="2">Belongs to the GDNFR family.</text>
</comment>
<feature type="domain" description="GDNF/GAS1" evidence="10">
    <location>
        <begin position="293"/>
        <end position="371"/>
    </location>
</feature>
<evidence type="ECO:0000256" key="5">
    <source>
        <dbReference type="ARBA" id="ARBA00023136"/>
    </source>
</evidence>
<dbReference type="GO" id="GO:0007169">
    <property type="term" value="P:cell surface receptor protein tyrosine kinase signaling pathway"/>
    <property type="evidence" value="ECO:0007669"/>
    <property type="project" value="UniProtKB-ARBA"/>
</dbReference>
<evidence type="ECO:0000256" key="4">
    <source>
        <dbReference type="ARBA" id="ARBA00022729"/>
    </source>
</evidence>
<dbReference type="AlphaFoldDB" id="A0A914WML8"/>
<keyword evidence="3" id="KW-1003">Cell membrane</keyword>
<feature type="domain" description="GDNF/GAS1" evidence="10">
    <location>
        <begin position="204"/>
        <end position="282"/>
    </location>
</feature>
<dbReference type="WBParaSite" id="PSAMB.scaffold4484size25626.g24493.t1">
    <property type="protein sequence ID" value="PSAMB.scaffold4484size25626.g24493.t1"/>
    <property type="gene ID" value="PSAMB.scaffold4484size25626.g24493"/>
</dbReference>
<feature type="region of interest" description="Disordered" evidence="8">
    <location>
        <begin position="454"/>
        <end position="656"/>
    </location>
</feature>
<feature type="transmembrane region" description="Helical" evidence="9">
    <location>
        <begin position="918"/>
        <end position="941"/>
    </location>
</feature>
<evidence type="ECO:0000256" key="6">
    <source>
        <dbReference type="ARBA" id="ARBA00023170"/>
    </source>
</evidence>
<dbReference type="GO" id="GO:0038023">
    <property type="term" value="F:signaling receptor activity"/>
    <property type="evidence" value="ECO:0007669"/>
    <property type="project" value="InterPro"/>
</dbReference>
<keyword evidence="9" id="KW-1133">Transmembrane helix</keyword>
<dbReference type="PANTHER" id="PTHR10269">
    <property type="entry name" value="GDNF RECEPTOR ALPHA"/>
    <property type="match status" value="1"/>
</dbReference>
<keyword evidence="9" id="KW-0812">Transmembrane</keyword>
<name>A0A914WML8_9BILA</name>
<evidence type="ECO:0000313" key="12">
    <source>
        <dbReference type="WBParaSite" id="PSAMB.scaffold4484size25626.g24493.t1"/>
    </source>
</evidence>
<keyword evidence="4" id="KW-0732">Signal</keyword>
<keyword evidence="6" id="KW-0675">Receptor</keyword>
<comment type="subcellular location">
    <subcellularLocation>
        <location evidence="1">Cell membrane</location>
    </subcellularLocation>
</comment>
<dbReference type="InterPro" id="IPR016017">
    <property type="entry name" value="GDNF/GAS1"/>
</dbReference>
<evidence type="ECO:0000256" key="2">
    <source>
        <dbReference type="ARBA" id="ARBA00005961"/>
    </source>
</evidence>
<dbReference type="GO" id="GO:0009897">
    <property type="term" value="C:external side of plasma membrane"/>
    <property type="evidence" value="ECO:0007669"/>
    <property type="project" value="TreeGrafter"/>
</dbReference>
<feature type="compositionally biased region" description="Low complexity" evidence="8">
    <location>
        <begin position="50"/>
        <end position="92"/>
    </location>
</feature>
<evidence type="ECO:0000256" key="9">
    <source>
        <dbReference type="SAM" id="Phobius"/>
    </source>
</evidence>
<dbReference type="SMART" id="SM00907">
    <property type="entry name" value="GDNF"/>
    <property type="match status" value="2"/>
</dbReference>
<dbReference type="InterPro" id="IPR003438">
    <property type="entry name" value="GDNF_rcpt"/>
</dbReference>
<evidence type="ECO:0000313" key="11">
    <source>
        <dbReference type="Proteomes" id="UP000887566"/>
    </source>
</evidence>
<keyword evidence="5 9" id="KW-0472">Membrane</keyword>
<organism evidence="11 12">
    <name type="scientific">Plectus sambesii</name>
    <dbReference type="NCBI Taxonomy" id="2011161"/>
    <lineage>
        <taxon>Eukaryota</taxon>
        <taxon>Metazoa</taxon>
        <taxon>Ecdysozoa</taxon>
        <taxon>Nematoda</taxon>
        <taxon>Chromadorea</taxon>
        <taxon>Plectida</taxon>
        <taxon>Plectina</taxon>
        <taxon>Plectoidea</taxon>
        <taxon>Plectidae</taxon>
        <taxon>Plectus</taxon>
    </lineage>
</organism>
<accession>A0A914WML8</accession>
<evidence type="ECO:0000256" key="8">
    <source>
        <dbReference type="SAM" id="MobiDB-lite"/>
    </source>
</evidence>
<sequence length="942" mass="105697">MLLLADEIAQSGDYDPSQTTIPIGFFNPYGMGITSTFGKLGPGTQRTDEPTIPSTLSTSTTSTTSTTTTSTTTTTTTTPTTTTSTTTTTTRPTTRRPPRPTVPYTRPTETPYYTSYRPRYETWSPQTTLPPFRSHTEIPTEAKIWTPSTMSVRLVPNMVNVVTIPSRPAPPRLQPSQWSSSSAETLVPAMGGLKLRAQPADSTCQQAFDDCERDRDCAWQLSYLRMSCSNEQQRCSRDKCASAMQTFVRLDKTRFVEPMMFCRCRPNDQACANLQQVMFPSCLYQTQDAPMSCTDAIRKCESEPACQSYANTFFQYCPTGTDGRCSIEIMDHCRHAIVSVRGTSLEFPCYCPVSDAQCRRLQFTMLPNNPCVEESMIRYYPGRIEHATQREPLPQPTSTGRDRQEQERERERQEQEQERQRAAYQRPVAEHTHPQQYSPPTAYPQIAITYTEPAMSDPWGLTKADDERRSPPREHQPSQSAGRPSSDDGRTDINDPWGIMDRSRSTEIGDITNESLQGGRSGQRGRERYEVSSPSPQRYDERPHHSNNNRPSHPTTDNRSRQPPTTTARASTVNSRPSSSYTTTTTATTTAATTRRPFESNPTTKYPEYSYENNQRPNSNTDFRETNVWPAVTADSGDRPPWETTTPTPPPTTTTPYVTYAPPPAGGCHAKDTSGNMLVHYKGYIVRRYQDYSGQCSSWCLCDEDEQLECHKLPCLPDGDCEAPLTTIGFGDRLYIKDRGACTCQSGNFICDTPEDMPELDAGLYLLVGYSRLEVQWLRQQVPNEILDSAGFISDDNNVIEDIGARLQVALERLMPKDLQCRIMLPSSPIAITQSDDNAIFQVSWFGSEPLGANETVVKKPTWHTGELEKVCVDHVQRLVQEFLTGQAMRYQLVLSTVKQIRVLDLLPILRTDAAVPLYPFSIVILVFCSITVVAMQTLLIA</sequence>
<dbReference type="InterPro" id="IPR037193">
    <property type="entry name" value="GDNF_alpha"/>
</dbReference>
<evidence type="ECO:0000256" key="1">
    <source>
        <dbReference type="ARBA" id="ARBA00004236"/>
    </source>
</evidence>
<dbReference type="Proteomes" id="UP000887566">
    <property type="component" value="Unplaced"/>
</dbReference>
<feature type="compositionally biased region" description="Basic and acidic residues" evidence="8">
    <location>
        <begin position="400"/>
        <end position="421"/>
    </location>
</feature>
<dbReference type="GO" id="GO:0043235">
    <property type="term" value="C:receptor complex"/>
    <property type="evidence" value="ECO:0007669"/>
    <property type="project" value="TreeGrafter"/>
</dbReference>
<feature type="region of interest" description="Disordered" evidence="8">
    <location>
        <begin position="386"/>
        <end position="441"/>
    </location>
</feature>
<dbReference type="PANTHER" id="PTHR10269:SF12">
    <property type="entry name" value="GLIAL CELL LINE-DERIVED NEUROTROPHIC FAMILY RECEPTOR-LIKE, ISOFORM E"/>
    <property type="match status" value="1"/>
</dbReference>